<reference evidence="8 9" key="1">
    <citation type="journal article" date="2018" name="Sci. Data">
        <title>The draft genome sequence of cork oak.</title>
        <authorList>
            <person name="Ramos A.M."/>
            <person name="Usie A."/>
            <person name="Barbosa P."/>
            <person name="Barros P.M."/>
            <person name="Capote T."/>
            <person name="Chaves I."/>
            <person name="Simoes F."/>
            <person name="Abreu I."/>
            <person name="Carrasquinho I."/>
            <person name="Faro C."/>
            <person name="Guimaraes J.B."/>
            <person name="Mendonca D."/>
            <person name="Nobrega F."/>
            <person name="Rodrigues L."/>
            <person name="Saibo N.J.M."/>
            <person name="Varela M.C."/>
            <person name="Egas C."/>
            <person name="Matos J."/>
            <person name="Miguel C.M."/>
            <person name="Oliveira M.M."/>
            <person name="Ricardo C.P."/>
            <person name="Goncalves S."/>
        </authorList>
    </citation>
    <scope>NUCLEOTIDE SEQUENCE [LARGE SCALE GENOMIC DNA]</scope>
    <source>
        <strain evidence="9">cv. HL8</strain>
    </source>
</reference>
<feature type="transmembrane region" description="Helical" evidence="7">
    <location>
        <begin position="208"/>
        <end position="229"/>
    </location>
</feature>
<evidence type="ECO:0000256" key="7">
    <source>
        <dbReference type="SAM" id="Phobius"/>
    </source>
</evidence>
<dbReference type="GO" id="GO:0016020">
    <property type="term" value="C:membrane"/>
    <property type="evidence" value="ECO:0007669"/>
    <property type="project" value="InterPro"/>
</dbReference>
<dbReference type="Pfam" id="PF05024">
    <property type="entry name" value="Gpi1"/>
    <property type="match status" value="1"/>
</dbReference>
<dbReference type="PANTHER" id="PTHR35693">
    <property type="entry name" value="EXPRESSED PROTEIN"/>
    <property type="match status" value="1"/>
</dbReference>
<keyword evidence="8" id="KW-0328">Glycosyltransferase</keyword>
<gene>
    <name evidence="8" type="primary">Pigq</name>
    <name evidence="8" type="ORF">CFP56_007526</name>
</gene>
<evidence type="ECO:0000256" key="1">
    <source>
        <dbReference type="ARBA" id="ARBA00004173"/>
    </source>
</evidence>
<keyword evidence="7" id="KW-0812">Transmembrane</keyword>
<evidence type="ECO:0000313" key="9">
    <source>
        <dbReference type="Proteomes" id="UP000237347"/>
    </source>
</evidence>
<comment type="similarity">
    <text evidence="2">Belongs to the mitochondrion-specific ribosomal protein mS23 family.</text>
</comment>
<evidence type="ECO:0000256" key="5">
    <source>
        <dbReference type="ARBA" id="ARBA00023274"/>
    </source>
</evidence>
<comment type="caution">
    <text evidence="8">The sequence shown here is derived from an EMBL/GenBank/DDBJ whole genome shotgun (WGS) entry which is preliminary data.</text>
</comment>
<dbReference type="InterPro" id="IPR007720">
    <property type="entry name" value="PigQ/GPI1"/>
</dbReference>
<name>A0AAW0L8R2_QUESU</name>
<evidence type="ECO:0000256" key="4">
    <source>
        <dbReference type="ARBA" id="ARBA00023128"/>
    </source>
</evidence>
<keyword evidence="8" id="KW-0808">Transferase</keyword>
<dbReference type="CDD" id="cd23701">
    <property type="entry name" value="At1g26750"/>
    <property type="match status" value="1"/>
</dbReference>
<comment type="subcellular location">
    <subcellularLocation>
        <location evidence="1">Mitochondrion</location>
    </subcellularLocation>
</comment>
<dbReference type="GO" id="GO:0016757">
    <property type="term" value="F:glycosyltransferase activity"/>
    <property type="evidence" value="ECO:0007669"/>
    <property type="project" value="UniProtKB-KW"/>
</dbReference>
<evidence type="ECO:0000256" key="2">
    <source>
        <dbReference type="ARBA" id="ARBA00009864"/>
    </source>
</evidence>
<dbReference type="GO" id="GO:0006506">
    <property type="term" value="P:GPI anchor biosynthetic process"/>
    <property type="evidence" value="ECO:0007669"/>
    <property type="project" value="InterPro"/>
</dbReference>
<dbReference type="PANTHER" id="PTHR35693:SF1">
    <property type="entry name" value="EXPRESSED PROTEIN"/>
    <property type="match status" value="1"/>
</dbReference>
<protein>
    <recommendedName>
        <fullName evidence="6">Small ribosomal subunit protein mS23</fullName>
    </recommendedName>
</protein>
<organism evidence="8 9">
    <name type="scientific">Quercus suber</name>
    <name type="common">Cork oak</name>
    <dbReference type="NCBI Taxonomy" id="58331"/>
    <lineage>
        <taxon>Eukaryota</taxon>
        <taxon>Viridiplantae</taxon>
        <taxon>Streptophyta</taxon>
        <taxon>Embryophyta</taxon>
        <taxon>Tracheophyta</taxon>
        <taxon>Spermatophyta</taxon>
        <taxon>Magnoliopsida</taxon>
        <taxon>eudicotyledons</taxon>
        <taxon>Gunneridae</taxon>
        <taxon>Pentapetalae</taxon>
        <taxon>rosids</taxon>
        <taxon>fabids</taxon>
        <taxon>Fagales</taxon>
        <taxon>Fagaceae</taxon>
        <taxon>Quercus</taxon>
    </lineage>
</organism>
<sequence>MSFLKGDLLTRTRKLVKGLAKSEPIWLKAMEHAPPATFPRADGKVKRISLPEDVYIKKFFQKHPDSKHEDAIKICGFDPPPARIFGLRVLDLKEQGVSEEEAMAVADMEYRAEKKAKKKAYSRLKQIARLQGKKPPPNPYPSAIKEIQAEERKYVRDRFFNPKILEIVQKLKEEKAAEAQDRFRGGGWFLTFSWQLFAMSMASLSTLFYFILQLFHILLSFGSQSWICIKSAKIFSGQKWNPLHQRLDSYDYTVKQHVVESLLFTPLLLLLLTSIFYSFFSIVNTTISLICILIEVAISVIHATPYIKIFLWLAMQKGFPSRIWFEILSCWSNLIDDPTICGPDKFDSPSENLHCNQNGEKSSILGNVYIGHWVLLFHHHCHGCSSPTKSIGISAVIQFLPAADRDSLHIQ</sequence>
<evidence type="ECO:0000256" key="6">
    <source>
        <dbReference type="ARBA" id="ARBA00035137"/>
    </source>
</evidence>
<keyword evidence="4" id="KW-0496">Mitochondrion</keyword>
<dbReference type="Proteomes" id="UP000237347">
    <property type="component" value="Unassembled WGS sequence"/>
</dbReference>
<keyword evidence="7" id="KW-0472">Membrane</keyword>
<dbReference type="InterPro" id="IPR059242">
    <property type="entry name" value="mS23_dom"/>
</dbReference>
<evidence type="ECO:0000313" key="8">
    <source>
        <dbReference type="EMBL" id="KAK7846688.1"/>
    </source>
</evidence>
<proteinExistence type="inferred from homology"/>
<feature type="transmembrane region" description="Helical" evidence="7">
    <location>
        <begin position="286"/>
        <end position="307"/>
    </location>
</feature>
<feature type="transmembrane region" description="Helical" evidence="7">
    <location>
        <begin position="262"/>
        <end position="280"/>
    </location>
</feature>
<keyword evidence="5" id="KW-0687">Ribonucleoprotein</keyword>
<dbReference type="AlphaFoldDB" id="A0AAW0L8R2"/>
<dbReference type="EMBL" id="PKMF04000151">
    <property type="protein sequence ID" value="KAK7846688.1"/>
    <property type="molecule type" value="Genomic_DNA"/>
</dbReference>
<keyword evidence="3" id="KW-0689">Ribosomal protein</keyword>
<keyword evidence="9" id="KW-1185">Reference proteome</keyword>
<evidence type="ECO:0000256" key="3">
    <source>
        <dbReference type="ARBA" id="ARBA00022980"/>
    </source>
</evidence>
<accession>A0AAW0L8R2</accession>
<keyword evidence="7" id="KW-1133">Transmembrane helix</keyword>